<keyword evidence="1" id="KW-0732">Signal</keyword>
<organism evidence="2 3">
    <name type="scientific">Pristionchus fissidentatus</name>
    <dbReference type="NCBI Taxonomy" id="1538716"/>
    <lineage>
        <taxon>Eukaryota</taxon>
        <taxon>Metazoa</taxon>
        <taxon>Ecdysozoa</taxon>
        <taxon>Nematoda</taxon>
        <taxon>Chromadorea</taxon>
        <taxon>Rhabditida</taxon>
        <taxon>Rhabditina</taxon>
        <taxon>Diplogasteromorpha</taxon>
        <taxon>Diplogasteroidea</taxon>
        <taxon>Neodiplogasteridae</taxon>
        <taxon>Pristionchus</taxon>
    </lineage>
</organism>
<keyword evidence="3" id="KW-1185">Reference proteome</keyword>
<sequence length="70" mass="7355">LAILLCTSLISGVTSTAPCDKSLIKGVSADFDYTNKELKCNGGKVIEVDGAKYDSLKCDKTNGWTDGANP</sequence>
<gene>
    <name evidence="2" type="ORF">PFISCL1PPCAC_24977</name>
</gene>
<proteinExistence type="predicted"/>
<protein>
    <submittedName>
        <fullName evidence="2">Uncharacterized protein</fullName>
    </submittedName>
</protein>
<dbReference type="EMBL" id="BTSY01000006">
    <property type="protein sequence ID" value="GMT33680.1"/>
    <property type="molecule type" value="Genomic_DNA"/>
</dbReference>
<dbReference type="AlphaFoldDB" id="A0AAV5WPW8"/>
<evidence type="ECO:0000256" key="1">
    <source>
        <dbReference type="SAM" id="SignalP"/>
    </source>
</evidence>
<accession>A0AAV5WPW8</accession>
<dbReference type="Proteomes" id="UP001432322">
    <property type="component" value="Unassembled WGS sequence"/>
</dbReference>
<feature type="non-terminal residue" evidence="2">
    <location>
        <position position="1"/>
    </location>
</feature>
<evidence type="ECO:0000313" key="3">
    <source>
        <dbReference type="Proteomes" id="UP001432322"/>
    </source>
</evidence>
<reference evidence="2" key="1">
    <citation type="submission" date="2023-10" db="EMBL/GenBank/DDBJ databases">
        <title>Genome assembly of Pristionchus species.</title>
        <authorList>
            <person name="Yoshida K."/>
            <person name="Sommer R.J."/>
        </authorList>
    </citation>
    <scope>NUCLEOTIDE SEQUENCE</scope>
    <source>
        <strain evidence="2">RS5133</strain>
    </source>
</reference>
<feature type="non-terminal residue" evidence="2">
    <location>
        <position position="70"/>
    </location>
</feature>
<feature type="chain" id="PRO_5043932873" evidence="1">
    <location>
        <begin position="17"/>
        <end position="70"/>
    </location>
</feature>
<comment type="caution">
    <text evidence="2">The sequence shown here is derived from an EMBL/GenBank/DDBJ whole genome shotgun (WGS) entry which is preliminary data.</text>
</comment>
<feature type="signal peptide" evidence="1">
    <location>
        <begin position="1"/>
        <end position="16"/>
    </location>
</feature>
<name>A0AAV5WPW8_9BILA</name>
<evidence type="ECO:0000313" key="2">
    <source>
        <dbReference type="EMBL" id="GMT33680.1"/>
    </source>
</evidence>